<evidence type="ECO:0000313" key="11">
    <source>
        <dbReference type="Proteomes" id="UP000658127"/>
    </source>
</evidence>
<dbReference type="Gene3D" id="3.40.50.1010">
    <property type="entry name" value="5'-nuclease"/>
    <property type="match status" value="1"/>
</dbReference>
<proteinExistence type="inferred from homology"/>
<name>A0ABQ2KBZ1_9NOCA</name>
<keyword evidence="8" id="KW-0800">Toxin</keyword>
<evidence type="ECO:0000256" key="5">
    <source>
        <dbReference type="ARBA" id="ARBA00022801"/>
    </source>
</evidence>
<feature type="binding site" evidence="8">
    <location>
        <position position="103"/>
    </location>
    <ligand>
        <name>Mg(2+)</name>
        <dbReference type="ChEBI" id="CHEBI:18420"/>
    </ligand>
</feature>
<comment type="function">
    <text evidence="8">Toxic component of a toxin-antitoxin (TA) system. An RNase.</text>
</comment>
<keyword evidence="5 8" id="KW-0378">Hydrolase</keyword>
<keyword evidence="2 8" id="KW-1277">Toxin-antitoxin system</keyword>
<evidence type="ECO:0000256" key="3">
    <source>
        <dbReference type="ARBA" id="ARBA00022722"/>
    </source>
</evidence>
<dbReference type="InterPro" id="IPR022907">
    <property type="entry name" value="VapC_family"/>
</dbReference>
<dbReference type="SUPFAM" id="SSF88723">
    <property type="entry name" value="PIN domain-like"/>
    <property type="match status" value="1"/>
</dbReference>
<dbReference type="EC" id="3.1.-.-" evidence="8"/>
<dbReference type="Pfam" id="PF01850">
    <property type="entry name" value="PIN"/>
    <property type="match status" value="1"/>
</dbReference>
<evidence type="ECO:0000256" key="7">
    <source>
        <dbReference type="ARBA" id="ARBA00038093"/>
    </source>
</evidence>
<evidence type="ECO:0000256" key="4">
    <source>
        <dbReference type="ARBA" id="ARBA00022723"/>
    </source>
</evidence>
<accession>A0ABQ2KBZ1</accession>
<comment type="caution">
    <text evidence="10">The sequence shown here is derived from an EMBL/GenBank/DDBJ whole genome shotgun (WGS) entry which is preliminary data.</text>
</comment>
<gene>
    <name evidence="8" type="primary">vapC</name>
    <name evidence="10" type="ORF">GCM10011610_20780</name>
</gene>
<evidence type="ECO:0000259" key="9">
    <source>
        <dbReference type="Pfam" id="PF01850"/>
    </source>
</evidence>
<evidence type="ECO:0000313" key="10">
    <source>
        <dbReference type="EMBL" id="GGN75958.1"/>
    </source>
</evidence>
<organism evidence="10 11">
    <name type="scientific">Nocardia rhizosphaerihabitans</name>
    <dbReference type="NCBI Taxonomy" id="1691570"/>
    <lineage>
        <taxon>Bacteria</taxon>
        <taxon>Bacillati</taxon>
        <taxon>Actinomycetota</taxon>
        <taxon>Actinomycetes</taxon>
        <taxon>Mycobacteriales</taxon>
        <taxon>Nocardiaceae</taxon>
        <taxon>Nocardia</taxon>
    </lineage>
</organism>
<feature type="binding site" evidence="8">
    <location>
        <position position="13"/>
    </location>
    <ligand>
        <name>Mg(2+)</name>
        <dbReference type="ChEBI" id="CHEBI:18420"/>
    </ligand>
</feature>
<protein>
    <recommendedName>
        <fullName evidence="8">Ribonuclease VapC</fullName>
        <shortName evidence="8">RNase VapC</shortName>
        <ecNumber evidence="8">3.1.-.-</ecNumber>
    </recommendedName>
    <alternativeName>
        <fullName evidence="8">Toxin VapC</fullName>
    </alternativeName>
</protein>
<dbReference type="HAMAP" id="MF_00265">
    <property type="entry name" value="VapC_Nob1"/>
    <property type="match status" value="1"/>
</dbReference>
<keyword evidence="3 8" id="KW-0540">Nuclease</keyword>
<keyword evidence="4 8" id="KW-0479">Metal-binding</keyword>
<feature type="domain" description="PIN" evidence="9">
    <location>
        <begin position="10"/>
        <end position="128"/>
    </location>
</feature>
<dbReference type="InterPro" id="IPR050556">
    <property type="entry name" value="Type_II_TA_system_RNase"/>
</dbReference>
<evidence type="ECO:0000256" key="8">
    <source>
        <dbReference type="HAMAP-Rule" id="MF_00265"/>
    </source>
</evidence>
<dbReference type="RefSeq" id="WP_268241465.1">
    <property type="nucleotide sequence ID" value="NZ_BMNE01000002.1"/>
</dbReference>
<keyword evidence="11" id="KW-1185">Reference proteome</keyword>
<keyword evidence="6 8" id="KW-0460">Magnesium</keyword>
<reference evidence="11" key="1">
    <citation type="journal article" date="2019" name="Int. J. Syst. Evol. Microbiol.">
        <title>The Global Catalogue of Microorganisms (GCM) 10K type strain sequencing project: providing services to taxonomists for standard genome sequencing and annotation.</title>
        <authorList>
            <consortium name="The Broad Institute Genomics Platform"/>
            <consortium name="The Broad Institute Genome Sequencing Center for Infectious Disease"/>
            <person name="Wu L."/>
            <person name="Ma J."/>
        </authorList>
    </citation>
    <scope>NUCLEOTIDE SEQUENCE [LARGE SCALE GENOMIC DNA]</scope>
    <source>
        <strain evidence="11">CGMCC 4.7329</strain>
    </source>
</reference>
<dbReference type="InterPro" id="IPR002716">
    <property type="entry name" value="PIN_dom"/>
</dbReference>
<dbReference type="PANTHER" id="PTHR33653">
    <property type="entry name" value="RIBONUCLEASE VAPC2"/>
    <property type="match status" value="1"/>
</dbReference>
<evidence type="ECO:0000256" key="6">
    <source>
        <dbReference type="ARBA" id="ARBA00022842"/>
    </source>
</evidence>
<evidence type="ECO:0000256" key="1">
    <source>
        <dbReference type="ARBA" id="ARBA00001946"/>
    </source>
</evidence>
<comment type="cofactor">
    <cofactor evidence="1 8">
        <name>Mg(2+)</name>
        <dbReference type="ChEBI" id="CHEBI:18420"/>
    </cofactor>
</comment>
<sequence length="142" mass="15774">MSAATVRPRYLLDHSVMSHYRTNTAVERAIDELAITGALCSSTVTMDKARFSARNATDLGYLTELYGSVFHWLPADDTVEDNVRRIRTALWKIGAGRGAQTTDVQIAAVALRHDATVVHNDTDFLTIARALPEFRQQRITPS</sequence>
<dbReference type="InterPro" id="IPR029060">
    <property type="entry name" value="PIN-like_dom_sf"/>
</dbReference>
<dbReference type="PANTHER" id="PTHR33653:SF1">
    <property type="entry name" value="RIBONUCLEASE VAPC2"/>
    <property type="match status" value="1"/>
</dbReference>
<dbReference type="EMBL" id="BMNE01000002">
    <property type="protein sequence ID" value="GGN75958.1"/>
    <property type="molecule type" value="Genomic_DNA"/>
</dbReference>
<evidence type="ECO:0000256" key="2">
    <source>
        <dbReference type="ARBA" id="ARBA00022649"/>
    </source>
</evidence>
<comment type="similarity">
    <text evidence="7 8">Belongs to the PINc/VapC protein family.</text>
</comment>
<dbReference type="Proteomes" id="UP000658127">
    <property type="component" value="Unassembled WGS sequence"/>
</dbReference>